<reference evidence="4" key="1">
    <citation type="journal article" date="2020" name="Phytopathology">
        <title>Genome sequence of the chestnut blight fungus Cryphonectria parasitica EP155: A fundamental resource for an archetypical invasive plant pathogen.</title>
        <authorList>
            <person name="Crouch J.A."/>
            <person name="Dawe A."/>
            <person name="Aerts A."/>
            <person name="Barry K."/>
            <person name="Churchill A.C.L."/>
            <person name="Grimwood J."/>
            <person name="Hillman B."/>
            <person name="Milgroom M.G."/>
            <person name="Pangilinan J."/>
            <person name="Smith M."/>
            <person name="Salamov A."/>
            <person name="Schmutz J."/>
            <person name="Yadav J."/>
            <person name="Grigoriev I.V."/>
            <person name="Nuss D."/>
        </authorList>
    </citation>
    <scope>NUCLEOTIDE SEQUENCE</scope>
    <source>
        <strain evidence="4">EP155</strain>
    </source>
</reference>
<protein>
    <recommendedName>
        <fullName evidence="6">Major royal jelly protein</fullName>
    </recommendedName>
</protein>
<dbReference type="Proteomes" id="UP000803844">
    <property type="component" value="Unassembled WGS sequence"/>
</dbReference>
<evidence type="ECO:0000313" key="5">
    <source>
        <dbReference type="Proteomes" id="UP000803844"/>
    </source>
</evidence>
<keyword evidence="5" id="KW-1185">Reference proteome</keyword>
<comment type="subcellular location">
    <subcellularLocation>
        <location evidence="1">Secreted</location>
    </subcellularLocation>
</comment>
<gene>
    <name evidence="4" type="ORF">M406DRAFT_342689</name>
</gene>
<evidence type="ECO:0000313" key="4">
    <source>
        <dbReference type="EMBL" id="KAF3762039.1"/>
    </source>
</evidence>
<sequence>MLPDNTTVAYPNEEWNSWNASDPTMDPATHFIKVAANRLGPDGNFYVLDNGYTDTYGPKLVSFNLTTNELANTWLLENMTTSGSQWDDFRFNGDMVYFTDLSAAIGILDLTTGSTRRVLENDISTTSYFPMSAVGNLMSLDGSYSFTNSDQLEVSADGTYFYYQPCNGNLWRIATSLLDAALYNDTAADALSANAEPYAPTPSTGGTAIDADGTVYSSDANRNAILRIFSNGTMDTLVQDDRLLWVDAMWVDSQNRLWMPATQLFLGSTWNDGVDAYKPPFNVFTIDIGVGPSPLDHA</sequence>
<keyword evidence="3" id="KW-0964">Secreted</keyword>
<comment type="similarity">
    <text evidence="2">Belongs to the major royal jelly protein family.</text>
</comment>
<evidence type="ECO:0008006" key="6">
    <source>
        <dbReference type="Google" id="ProtNLM"/>
    </source>
</evidence>
<dbReference type="InterPro" id="IPR011042">
    <property type="entry name" value="6-blade_b-propeller_TolB-like"/>
</dbReference>
<dbReference type="SUPFAM" id="SSF101898">
    <property type="entry name" value="NHL repeat"/>
    <property type="match status" value="1"/>
</dbReference>
<proteinExistence type="inferred from homology"/>
<dbReference type="GeneID" id="63838926"/>
<evidence type="ECO:0000256" key="2">
    <source>
        <dbReference type="ARBA" id="ARBA00009127"/>
    </source>
</evidence>
<dbReference type="InterPro" id="IPR017996">
    <property type="entry name" value="MRJP/yellow-related"/>
</dbReference>
<evidence type="ECO:0000256" key="3">
    <source>
        <dbReference type="ARBA" id="ARBA00022525"/>
    </source>
</evidence>
<dbReference type="AlphaFoldDB" id="A0A9P4XVH1"/>
<dbReference type="Gene3D" id="2.120.10.30">
    <property type="entry name" value="TolB, C-terminal domain"/>
    <property type="match status" value="1"/>
</dbReference>
<comment type="caution">
    <text evidence="4">The sequence shown here is derived from an EMBL/GenBank/DDBJ whole genome shotgun (WGS) entry which is preliminary data.</text>
</comment>
<dbReference type="RefSeq" id="XP_040773018.1">
    <property type="nucleotide sequence ID" value="XM_040921797.1"/>
</dbReference>
<name>A0A9P4XVH1_CRYP1</name>
<dbReference type="PANTHER" id="PTHR10009">
    <property type="entry name" value="PROTEIN YELLOW-RELATED"/>
    <property type="match status" value="1"/>
</dbReference>
<dbReference type="OrthoDB" id="7776143at2759"/>
<dbReference type="GO" id="GO:0005576">
    <property type="term" value="C:extracellular region"/>
    <property type="evidence" value="ECO:0007669"/>
    <property type="project" value="UniProtKB-SubCell"/>
</dbReference>
<dbReference type="PANTHER" id="PTHR10009:SF18">
    <property type="entry name" value="PROTEIN YELLOW-LIKE PROTEIN"/>
    <property type="match status" value="1"/>
</dbReference>
<dbReference type="Pfam" id="PF03022">
    <property type="entry name" value="MRJP"/>
    <property type="match status" value="1"/>
</dbReference>
<dbReference type="EMBL" id="MU032351">
    <property type="protein sequence ID" value="KAF3762039.1"/>
    <property type="molecule type" value="Genomic_DNA"/>
</dbReference>
<accession>A0A9P4XVH1</accession>
<evidence type="ECO:0000256" key="1">
    <source>
        <dbReference type="ARBA" id="ARBA00004613"/>
    </source>
</evidence>
<organism evidence="4 5">
    <name type="scientific">Cryphonectria parasitica (strain ATCC 38755 / EP155)</name>
    <dbReference type="NCBI Taxonomy" id="660469"/>
    <lineage>
        <taxon>Eukaryota</taxon>
        <taxon>Fungi</taxon>
        <taxon>Dikarya</taxon>
        <taxon>Ascomycota</taxon>
        <taxon>Pezizomycotina</taxon>
        <taxon>Sordariomycetes</taxon>
        <taxon>Sordariomycetidae</taxon>
        <taxon>Diaporthales</taxon>
        <taxon>Cryphonectriaceae</taxon>
        <taxon>Cryphonectria-Endothia species complex</taxon>
        <taxon>Cryphonectria</taxon>
    </lineage>
</organism>